<proteinExistence type="predicted"/>
<keyword evidence="2" id="KW-1185">Reference proteome</keyword>
<accession>A0A8S1EME2</accession>
<dbReference type="EMBL" id="CADEPM010000003">
    <property type="protein sequence ID" value="CAB3401963.1"/>
    <property type="molecule type" value="Genomic_DNA"/>
</dbReference>
<evidence type="ECO:0000313" key="2">
    <source>
        <dbReference type="Proteomes" id="UP000494206"/>
    </source>
</evidence>
<comment type="caution">
    <text evidence="1">The sequence shown here is derived from an EMBL/GenBank/DDBJ whole genome shotgun (WGS) entry which is preliminary data.</text>
</comment>
<gene>
    <name evidence="1" type="ORF">CBOVIS_LOCUS4643</name>
</gene>
<protein>
    <submittedName>
        <fullName evidence="1">Uncharacterized protein</fullName>
    </submittedName>
</protein>
<name>A0A8S1EME2_9PELO</name>
<sequence>MAVGLDETLSDCFEKFTNFRQTFTLQEEVYCEIHLILLHFAQMELAADGVDVAPIRRCRSANIRSTIAEMMPQFVFRDSQEHRINEMLVEFEATQRADCLVLKDIRRISLMIKIMKKYREVRETDDGYETDPGREIPRPSLLETFFKISINFY</sequence>
<dbReference type="Proteomes" id="UP000494206">
    <property type="component" value="Unassembled WGS sequence"/>
</dbReference>
<reference evidence="1 2" key="1">
    <citation type="submission" date="2020-04" db="EMBL/GenBank/DDBJ databases">
        <authorList>
            <person name="Laetsch R D."/>
            <person name="Stevens L."/>
            <person name="Kumar S."/>
            <person name="Blaxter L. M."/>
        </authorList>
    </citation>
    <scope>NUCLEOTIDE SEQUENCE [LARGE SCALE GENOMIC DNA]</scope>
</reference>
<evidence type="ECO:0000313" key="1">
    <source>
        <dbReference type="EMBL" id="CAB3401963.1"/>
    </source>
</evidence>
<dbReference type="AlphaFoldDB" id="A0A8S1EME2"/>
<organism evidence="1 2">
    <name type="scientific">Caenorhabditis bovis</name>
    <dbReference type="NCBI Taxonomy" id="2654633"/>
    <lineage>
        <taxon>Eukaryota</taxon>
        <taxon>Metazoa</taxon>
        <taxon>Ecdysozoa</taxon>
        <taxon>Nematoda</taxon>
        <taxon>Chromadorea</taxon>
        <taxon>Rhabditida</taxon>
        <taxon>Rhabditina</taxon>
        <taxon>Rhabditomorpha</taxon>
        <taxon>Rhabditoidea</taxon>
        <taxon>Rhabditidae</taxon>
        <taxon>Peloderinae</taxon>
        <taxon>Caenorhabditis</taxon>
    </lineage>
</organism>